<dbReference type="AlphaFoldDB" id="A0A2N0R426"/>
<proteinExistence type="predicted"/>
<name>A0A2N0R426_9GLOM</name>
<dbReference type="Gene3D" id="1.10.150.50">
    <property type="entry name" value="Transcription Factor, Ets-1"/>
    <property type="match status" value="1"/>
</dbReference>
<sequence length="115" mass="13170">MSETSTPYTPASTSTTVARNETFTLADKIKKYDTTKLVNLLRGEKDLSLNDEDLEIIRKRKINGWAFLKMDQQDFRDSGFKIGTAIVLADFAEECKEKRKRVIPQFGGSVRKIRH</sequence>
<reference evidence="1 2" key="1">
    <citation type="submission" date="2017-10" db="EMBL/GenBank/DDBJ databases">
        <title>Extensive intraspecific genome diversity in a model arbuscular mycorrhizal fungus.</title>
        <authorList>
            <person name="Chen E.C.H."/>
            <person name="Morin E."/>
            <person name="Baudet D."/>
            <person name="Noel J."/>
            <person name="Ndikumana S."/>
            <person name="Charron P."/>
            <person name="St-Onge C."/>
            <person name="Giorgi J."/>
            <person name="Grigoriev I.V."/>
            <person name="Roux C."/>
            <person name="Martin F.M."/>
            <person name="Corradi N."/>
        </authorList>
    </citation>
    <scope>NUCLEOTIDE SEQUENCE [LARGE SCALE GENOMIC DNA]</scope>
    <source>
        <strain evidence="1 2">A1</strain>
    </source>
</reference>
<gene>
    <name evidence="1" type="ORF">RhiirA1_471557</name>
</gene>
<evidence type="ECO:0000313" key="2">
    <source>
        <dbReference type="Proteomes" id="UP000232688"/>
    </source>
</evidence>
<dbReference type="VEuPathDB" id="FungiDB:RhiirA1_471557"/>
<evidence type="ECO:0000313" key="1">
    <source>
        <dbReference type="EMBL" id="PKC58056.1"/>
    </source>
</evidence>
<dbReference type="VEuPathDB" id="FungiDB:RhiirFUN_002411"/>
<dbReference type="VEuPathDB" id="FungiDB:FUN_011298"/>
<reference evidence="1 2" key="2">
    <citation type="submission" date="2017-10" db="EMBL/GenBank/DDBJ databases">
        <title>Genome analyses suggest a sexual origin of heterokaryosis in a supposedly ancient asexual fungus.</title>
        <authorList>
            <person name="Corradi N."/>
            <person name="Sedzielewska K."/>
            <person name="Noel J."/>
            <person name="Charron P."/>
            <person name="Farinelli L."/>
            <person name="Marton T."/>
            <person name="Kruger M."/>
            <person name="Pelin A."/>
            <person name="Brachmann A."/>
            <person name="Corradi N."/>
        </authorList>
    </citation>
    <scope>NUCLEOTIDE SEQUENCE [LARGE SCALE GENOMIC DNA]</scope>
    <source>
        <strain evidence="1 2">A1</strain>
    </source>
</reference>
<dbReference type="EMBL" id="LLXH01001647">
    <property type="protein sequence ID" value="PKC58056.1"/>
    <property type="molecule type" value="Genomic_DNA"/>
</dbReference>
<accession>A0A2N0R426</accession>
<dbReference type="Proteomes" id="UP000232688">
    <property type="component" value="Unassembled WGS sequence"/>
</dbReference>
<protein>
    <submittedName>
        <fullName evidence="1">Uncharacterized protein</fullName>
    </submittedName>
</protein>
<comment type="caution">
    <text evidence="1">The sequence shown here is derived from an EMBL/GenBank/DDBJ whole genome shotgun (WGS) entry which is preliminary data.</text>
</comment>
<organism evidence="1 2">
    <name type="scientific">Rhizophagus irregularis</name>
    <dbReference type="NCBI Taxonomy" id="588596"/>
    <lineage>
        <taxon>Eukaryota</taxon>
        <taxon>Fungi</taxon>
        <taxon>Fungi incertae sedis</taxon>
        <taxon>Mucoromycota</taxon>
        <taxon>Glomeromycotina</taxon>
        <taxon>Glomeromycetes</taxon>
        <taxon>Glomerales</taxon>
        <taxon>Glomeraceae</taxon>
        <taxon>Rhizophagus</taxon>
    </lineage>
</organism>
<dbReference type="InterPro" id="IPR013761">
    <property type="entry name" value="SAM/pointed_sf"/>
</dbReference>